<keyword evidence="1 3" id="KW-0328">Glycosyltransferase</keyword>
<organism evidence="6">
    <name type="scientific">Palpitomonas bilix</name>
    <dbReference type="NCBI Taxonomy" id="652834"/>
    <lineage>
        <taxon>Eukaryota</taxon>
        <taxon>Eukaryota incertae sedis</taxon>
    </lineage>
</organism>
<name>A0A7S3GFJ6_9EUKA</name>
<keyword evidence="5" id="KW-0732">Signal</keyword>
<proteinExistence type="inferred from homology"/>
<dbReference type="Pfam" id="PF00201">
    <property type="entry name" value="UDPGT"/>
    <property type="match status" value="1"/>
</dbReference>
<evidence type="ECO:0000256" key="4">
    <source>
        <dbReference type="SAM" id="Phobius"/>
    </source>
</evidence>
<comment type="similarity">
    <text evidence="3">Belongs to the UDP-glycosyltransferase family.</text>
</comment>
<dbReference type="AlphaFoldDB" id="A0A7S3GFJ6"/>
<feature type="transmembrane region" description="Helical" evidence="4">
    <location>
        <begin position="500"/>
        <end position="520"/>
    </location>
</feature>
<keyword evidence="4" id="KW-1133">Transmembrane helix</keyword>
<dbReference type="GO" id="GO:0008194">
    <property type="term" value="F:UDP-glycosyltransferase activity"/>
    <property type="evidence" value="ECO:0007669"/>
    <property type="project" value="InterPro"/>
</dbReference>
<dbReference type="Gene3D" id="3.40.50.2000">
    <property type="entry name" value="Glycogen Phosphorylase B"/>
    <property type="match status" value="2"/>
</dbReference>
<keyword evidence="4" id="KW-0812">Transmembrane</keyword>
<dbReference type="InterPro" id="IPR050271">
    <property type="entry name" value="UDP-glycosyltransferase"/>
</dbReference>
<feature type="chain" id="PRO_5030632518" evidence="5">
    <location>
        <begin position="24"/>
        <end position="538"/>
    </location>
</feature>
<dbReference type="SUPFAM" id="SSF53756">
    <property type="entry name" value="UDP-Glycosyltransferase/glycogen phosphorylase"/>
    <property type="match status" value="1"/>
</dbReference>
<protein>
    <submittedName>
        <fullName evidence="6">Uncharacterized protein</fullName>
    </submittedName>
</protein>
<evidence type="ECO:0000256" key="2">
    <source>
        <dbReference type="ARBA" id="ARBA00022679"/>
    </source>
</evidence>
<dbReference type="EMBL" id="HBIB01041420">
    <property type="protein sequence ID" value="CAE0264742.1"/>
    <property type="molecule type" value="Transcribed_RNA"/>
</dbReference>
<accession>A0A7S3GFJ6</accession>
<gene>
    <name evidence="6" type="ORF">PBIL07802_LOCUS27066</name>
</gene>
<evidence type="ECO:0000256" key="1">
    <source>
        <dbReference type="ARBA" id="ARBA00022676"/>
    </source>
</evidence>
<evidence type="ECO:0000313" key="6">
    <source>
        <dbReference type="EMBL" id="CAE0264742.1"/>
    </source>
</evidence>
<keyword evidence="2 3" id="KW-0808">Transferase</keyword>
<keyword evidence="4" id="KW-0472">Membrane</keyword>
<evidence type="ECO:0000256" key="5">
    <source>
        <dbReference type="SAM" id="SignalP"/>
    </source>
</evidence>
<dbReference type="InterPro" id="IPR035595">
    <property type="entry name" value="UDP_glycos_trans_CS"/>
</dbReference>
<dbReference type="PANTHER" id="PTHR48043:SF145">
    <property type="entry name" value="FI06409P-RELATED"/>
    <property type="match status" value="1"/>
</dbReference>
<dbReference type="InterPro" id="IPR002213">
    <property type="entry name" value="UDP_glucos_trans"/>
</dbReference>
<dbReference type="CDD" id="cd03784">
    <property type="entry name" value="GT1_Gtf-like"/>
    <property type="match status" value="1"/>
</dbReference>
<sequence>MEKITAVCVVMLLLLLSSPTSFALNRREQQKQLKIAIASDANYGHFNPLLSLAEELALRGHAVVFGVPDQCLAWADHFDVHPSITFVKLGQVERKTMNIREEKAGPLLVLNHLRHFAVSSQYAYAPFLHMLEEEKPDLAVIDYMFFGALLACEKANVTFVKYVPLLPTVAMAAFSGDFGVHSTIIDTPVEMGVVDKIKTEVANRVFTFVFPLIIQSVLDGYRQEYGIEEGADLFKTSPFIAPCSFAVEPFMAVPPNFILTGLTHPLTAKVDKGSHSSGDLGEWMDRQEHGFILVSLGTVLALPGSELKRLAETLHALPISVLWSLREKQQESLKEAGWSIESMQKEDAAGASSTHLRIEKFLPQTAVLEHPNIELFVSHCGFNSLMESLYRGVPMVCAPGFSDQPSNAARLAHTGAGLKISLEDPSFAAVLTEAVQRILTDTSFKEEAKRVSAVLEHEAGEARASAAIEVLAHAGWKHLQPPSSHSSMWMALLSPPRDPAVALSLGIALYLLALAIRRVLRFCFCAECREDQAKWKID</sequence>
<dbReference type="PROSITE" id="PS00375">
    <property type="entry name" value="UDPGT"/>
    <property type="match status" value="1"/>
</dbReference>
<dbReference type="PANTHER" id="PTHR48043">
    <property type="entry name" value="EG:EG0003.4 PROTEIN-RELATED"/>
    <property type="match status" value="1"/>
</dbReference>
<feature type="signal peptide" evidence="5">
    <location>
        <begin position="1"/>
        <end position="23"/>
    </location>
</feature>
<reference evidence="6" key="1">
    <citation type="submission" date="2021-01" db="EMBL/GenBank/DDBJ databases">
        <authorList>
            <person name="Corre E."/>
            <person name="Pelletier E."/>
            <person name="Niang G."/>
            <person name="Scheremetjew M."/>
            <person name="Finn R."/>
            <person name="Kale V."/>
            <person name="Holt S."/>
            <person name="Cochrane G."/>
            <person name="Meng A."/>
            <person name="Brown T."/>
            <person name="Cohen L."/>
        </authorList>
    </citation>
    <scope>NUCLEOTIDE SEQUENCE</scope>
    <source>
        <strain evidence="6">NIES-2562</strain>
    </source>
</reference>
<evidence type="ECO:0000256" key="3">
    <source>
        <dbReference type="RuleBase" id="RU003718"/>
    </source>
</evidence>